<dbReference type="GO" id="GO:0016151">
    <property type="term" value="F:nickel cation binding"/>
    <property type="evidence" value="ECO:0007669"/>
    <property type="project" value="UniProtKB-UniRule"/>
</dbReference>
<keyword evidence="3" id="KW-0996">Nickel insertion</keyword>
<proteinExistence type="inferred from homology"/>
<dbReference type="KEGG" id="parq:DSM112329_04608"/>
<dbReference type="RefSeq" id="WP_354698910.1">
    <property type="nucleotide sequence ID" value="NZ_CP114014.1"/>
</dbReference>
<sequence length="244" mass="24955">MVTRVGGRTVVRELRSGLPIGLRQLRGWAGASLGEAAVRVGIVQTGAMLVGGDDVRLEVDVGPGASLVLQDISATLAHPMAPGVPAAAQSLDVRVADGARVVIAEEPLVIAHGARVRRSVRLALEGSASAVHRDTLVLGRHGEPGGAVRTRTRVERDDRPVLDDGLDTGDPGVSASPAVLGGARVLSSLAAFGLPSLTAGDDPRIPDDAFVLGPGDVLVRRIGGTVRGAGLDHLLTRWSAACDG</sequence>
<dbReference type="InterPro" id="IPR002669">
    <property type="entry name" value="UreD"/>
</dbReference>
<name>A0AAU7B180_9ACTN</name>
<evidence type="ECO:0000313" key="4">
    <source>
        <dbReference type="EMBL" id="XAY07718.1"/>
    </source>
</evidence>
<dbReference type="Pfam" id="PF01774">
    <property type="entry name" value="UreD"/>
    <property type="match status" value="1"/>
</dbReference>
<dbReference type="GO" id="GO:0005737">
    <property type="term" value="C:cytoplasm"/>
    <property type="evidence" value="ECO:0007669"/>
    <property type="project" value="UniProtKB-SubCell"/>
</dbReference>
<evidence type="ECO:0000256" key="1">
    <source>
        <dbReference type="ARBA" id="ARBA00007177"/>
    </source>
</evidence>
<comment type="subunit">
    <text evidence="3">UreD, UreF and UreG form a complex that acts as a GTP-hydrolysis-dependent molecular chaperone, activating the urease apoprotein by helping to assemble the nickel containing metallocenter of UreC. The UreE protein probably delivers the nickel.</text>
</comment>
<organism evidence="4">
    <name type="scientific">Paraconexibacter sp. AEG42_29</name>
    <dbReference type="NCBI Taxonomy" id="2997339"/>
    <lineage>
        <taxon>Bacteria</taxon>
        <taxon>Bacillati</taxon>
        <taxon>Actinomycetota</taxon>
        <taxon>Thermoleophilia</taxon>
        <taxon>Solirubrobacterales</taxon>
        <taxon>Paraconexibacteraceae</taxon>
        <taxon>Paraconexibacter</taxon>
    </lineage>
</organism>
<evidence type="ECO:0000256" key="2">
    <source>
        <dbReference type="ARBA" id="ARBA00023186"/>
    </source>
</evidence>
<keyword evidence="2 3" id="KW-0143">Chaperone</keyword>
<comment type="subcellular location">
    <subcellularLocation>
        <location evidence="3">Cytoplasm</location>
    </subcellularLocation>
</comment>
<dbReference type="HAMAP" id="MF_01384">
    <property type="entry name" value="UreD"/>
    <property type="match status" value="1"/>
</dbReference>
<comment type="similarity">
    <text evidence="1 3">Belongs to the UreD family.</text>
</comment>
<reference evidence="4" key="1">
    <citation type="submission" date="2022-12" db="EMBL/GenBank/DDBJ databases">
        <title>Paraconexibacter alkalitolerans sp. nov. and Baekduia alba sp. nov., isolated from soil and emended description of the genera Paraconexibacter (Chun et al., 2020) and Baekduia (An et al., 2020).</title>
        <authorList>
            <person name="Vieira S."/>
            <person name="Huber K.J."/>
            <person name="Geppert A."/>
            <person name="Wolf J."/>
            <person name="Neumann-Schaal M."/>
            <person name="Muesken M."/>
            <person name="Overmann J."/>
        </authorList>
    </citation>
    <scope>NUCLEOTIDE SEQUENCE</scope>
    <source>
        <strain evidence="4">AEG42_29</strain>
    </source>
</reference>
<keyword evidence="3" id="KW-0963">Cytoplasm</keyword>
<dbReference type="AlphaFoldDB" id="A0AAU7B180"/>
<comment type="function">
    <text evidence="3">Required for maturation of urease via the functional incorporation of the urease nickel metallocenter.</text>
</comment>
<dbReference type="PANTHER" id="PTHR33643">
    <property type="entry name" value="UREASE ACCESSORY PROTEIN D"/>
    <property type="match status" value="1"/>
</dbReference>
<dbReference type="PANTHER" id="PTHR33643:SF1">
    <property type="entry name" value="UREASE ACCESSORY PROTEIN D"/>
    <property type="match status" value="1"/>
</dbReference>
<accession>A0AAU7B180</accession>
<dbReference type="EMBL" id="CP114014">
    <property type="protein sequence ID" value="XAY07718.1"/>
    <property type="molecule type" value="Genomic_DNA"/>
</dbReference>
<protein>
    <recommendedName>
        <fullName evidence="3">Urease accessory protein UreD</fullName>
    </recommendedName>
</protein>
<gene>
    <name evidence="3 4" type="primary">ureD</name>
    <name evidence="4" type="ORF">DSM112329_04608</name>
</gene>
<evidence type="ECO:0000256" key="3">
    <source>
        <dbReference type="HAMAP-Rule" id="MF_01384"/>
    </source>
</evidence>